<dbReference type="GO" id="GO:0042910">
    <property type="term" value="F:xenobiotic transmembrane transporter activity"/>
    <property type="evidence" value="ECO:0007669"/>
    <property type="project" value="InterPro"/>
</dbReference>
<keyword evidence="2" id="KW-0472">Membrane</keyword>
<dbReference type="GO" id="GO:0016020">
    <property type="term" value="C:membrane"/>
    <property type="evidence" value="ECO:0007669"/>
    <property type="project" value="InterPro"/>
</dbReference>
<dbReference type="PANTHER" id="PTHR11206">
    <property type="entry name" value="MULTIDRUG RESISTANCE PROTEIN"/>
    <property type="match status" value="1"/>
</dbReference>
<organism evidence="3 4">
    <name type="scientific">Prunus armeniaca</name>
    <name type="common">Apricot</name>
    <name type="synonym">Armeniaca vulgaris</name>
    <dbReference type="NCBI Taxonomy" id="36596"/>
    <lineage>
        <taxon>Eukaryota</taxon>
        <taxon>Viridiplantae</taxon>
        <taxon>Streptophyta</taxon>
        <taxon>Embryophyta</taxon>
        <taxon>Tracheophyta</taxon>
        <taxon>Spermatophyta</taxon>
        <taxon>Magnoliopsida</taxon>
        <taxon>eudicotyledons</taxon>
        <taxon>Gunneridae</taxon>
        <taxon>Pentapetalae</taxon>
        <taxon>rosids</taxon>
        <taxon>fabids</taxon>
        <taxon>Rosales</taxon>
        <taxon>Rosaceae</taxon>
        <taxon>Amygdaloideae</taxon>
        <taxon>Amygdaleae</taxon>
        <taxon>Prunus</taxon>
    </lineage>
</organism>
<dbReference type="EMBL" id="CAEKKB010000004">
    <property type="protein sequence ID" value="CAB4308165.1"/>
    <property type="molecule type" value="Genomic_DNA"/>
</dbReference>
<dbReference type="Pfam" id="PF01554">
    <property type="entry name" value="MatE"/>
    <property type="match status" value="2"/>
</dbReference>
<evidence type="ECO:0000256" key="2">
    <source>
        <dbReference type="SAM" id="Phobius"/>
    </source>
</evidence>
<comment type="similarity">
    <text evidence="1">Belongs to the multi antimicrobial extrusion (MATE) (TC 2.A.66.1) family.</text>
</comment>
<keyword evidence="2" id="KW-0812">Transmembrane</keyword>
<feature type="transmembrane region" description="Helical" evidence="2">
    <location>
        <begin position="137"/>
        <end position="161"/>
    </location>
</feature>
<reference evidence="4" key="1">
    <citation type="journal article" date="2020" name="Genome Biol.">
        <title>Gamete binning: chromosome-level and haplotype-resolved genome assembly enabled by high-throughput single-cell sequencing of gamete genomes.</title>
        <authorList>
            <person name="Campoy J.A."/>
            <person name="Sun H."/>
            <person name="Goel M."/>
            <person name="Jiao W.-B."/>
            <person name="Folz-Donahue K."/>
            <person name="Wang N."/>
            <person name="Rubio M."/>
            <person name="Liu C."/>
            <person name="Kukat C."/>
            <person name="Ruiz D."/>
            <person name="Huettel B."/>
            <person name="Schneeberger K."/>
        </authorList>
    </citation>
    <scope>NUCLEOTIDE SEQUENCE [LARGE SCALE GENOMIC DNA]</scope>
    <source>
        <strain evidence="4">cv. Rojo Pasion</strain>
    </source>
</reference>
<dbReference type="OrthoDB" id="2126698at2759"/>
<accession>A0A6J5X841</accession>
<feature type="transmembrane region" description="Helical" evidence="2">
    <location>
        <begin position="30"/>
        <end position="51"/>
    </location>
</feature>
<evidence type="ECO:0000313" key="3">
    <source>
        <dbReference type="EMBL" id="CAB4308165.1"/>
    </source>
</evidence>
<dbReference type="InterPro" id="IPR002528">
    <property type="entry name" value="MATE_fam"/>
</dbReference>
<protein>
    <submittedName>
        <fullName evidence="3">Uncharacterized protein</fullName>
    </submittedName>
</protein>
<keyword evidence="2" id="KW-1133">Transmembrane helix</keyword>
<feature type="transmembrane region" description="Helical" evidence="2">
    <location>
        <begin position="71"/>
        <end position="92"/>
    </location>
</feature>
<keyword evidence="4" id="KW-1185">Reference proteome</keyword>
<evidence type="ECO:0000256" key="1">
    <source>
        <dbReference type="ARBA" id="ARBA00010199"/>
    </source>
</evidence>
<gene>
    <name evidence="3" type="ORF">ORAREDHAP_LOCUS27402</name>
</gene>
<feature type="transmembrane region" description="Helical" evidence="2">
    <location>
        <begin position="167"/>
        <end position="187"/>
    </location>
</feature>
<dbReference type="GO" id="GO:0015297">
    <property type="term" value="F:antiporter activity"/>
    <property type="evidence" value="ECO:0007669"/>
    <property type="project" value="InterPro"/>
</dbReference>
<name>A0A6J5X841_PRUAR</name>
<evidence type="ECO:0000313" key="4">
    <source>
        <dbReference type="Proteomes" id="UP000507245"/>
    </source>
</evidence>
<dbReference type="Proteomes" id="UP000507245">
    <property type="component" value="Unassembled WGS sequence"/>
</dbReference>
<sequence>MEADGHGVQQGRKWGRWNKLLDMEEAKNRVLFFLPMILTNVCYYMIPLISVMFAGHLGELELAGATLANSWATITVSLSCLCGESIFCYEYCEMSTLQSSGRSMRIIMEADGHGVQQGRKWGWWNKLLDVEEAKNQVLFFLPMILTNVCYYTIPLISVMFAGHLGELELAGATLANSWATITGFTLMKIQSQRPTHEPGLRKPIGLGWA</sequence>
<proteinExistence type="inferred from homology"/>
<dbReference type="AlphaFoldDB" id="A0A6J5X841"/>